<dbReference type="InterPro" id="IPR051266">
    <property type="entry name" value="CLCR"/>
</dbReference>
<dbReference type="EMBL" id="CAFBON010000017">
    <property type="protein sequence ID" value="CAB4976841.1"/>
    <property type="molecule type" value="Genomic_DNA"/>
</dbReference>
<reference evidence="4" key="1">
    <citation type="submission" date="2020-05" db="EMBL/GenBank/DDBJ databases">
        <authorList>
            <person name="Chiriac C."/>
            <person name="Salcher M."/>
            <person name="Ghai R."/>
            <person name="Kavagutti S V."/>
        </authorList>
    </citation>
    <scope>NUCLEOTIDE SEQUENCE</scope>
</reference>
<feature type="domain" description="VWFA" evidence="2">
    <location>
        <begin position="40"/>
        <end position="222"/>
    </location>
</feature>
<accession>A0A6J7M7P4</accession>
<protein>
    <submittedName>
        <fullName evidence="4">Unannotated protein</fullName>
    </submittedName>
</protein>
<organism evidence="4">
    <name type="scientific">freshwater metagenome</name>
    <dbReference type="NCBI Taxonomy" id="449393"/>
    <lineage>
        <taxon>unclassified sequences</taxon>
        <taxon>metagenomes</taxon>
        <taxon>ecological metagenomes</taxon>
    </lineage>
</organism>
<feature type="region of interest" description="Disordered" evidence="1">
    <location>
        <begin position="388"/>
        <end position="420"/>
    </location>
</feature>
<evidence type="ECO:0000256" key="1">
    <source>
        <dbReference type="SAM" id="MobiDB-lite"/>
    </source>
</evidence>
<dbReference type="InterPro" id="IPR002035">
    <property type="entry name" value="VWF_A"/>
</dbReference>
<dbReference type="InterPro" id="IPR036465">
    <property type="entry name" value="vWFA_dom_sf"/>
</dbReference>
<dbReference type="EMBL" id="CAFAAJ010000007">
    <property type="protein sequence ID" value="CAB4790211.1"/>
    <property type="molecule type" value="Genomic_DNA"/>
</dbReference>
<dbReference type="Gene3D" id="3.40.50.410">
    <property type="entry name" value="von Willebrand factor, type A domain"/>
    <property type="match status" value="1"/>
</dbReference>
<dbReference type="AlphaFoldDB" id="A0A6J7M7P4"/>
<evidence type="ECO:0000313" key="4">
    <source>
        <dbReference type="EMBL" id="CAB4976841.1"/>
    </source>
</evidence>
<evidence type="ECO:0000313" key="3">
    <source>
        <dbReference type="EMBL" id="CAB4790211.1"/>
    </source>
</evidence>
<name>A0A6J7M7P4_9ZZZZ</name>
<dbReference type="SMART" id="SM00327">
    <property type="entry name" value="VWA"/>
    <property type="match status" value="1"/>
</dbReference>
<dbReference type="Pfam" id="PF00092">
    <property type="entry name" value="VWA"/>
    <property type="match status" value="1"/>
</dbReference>
<dbReference type="PANTHER" id="PTHR10579:SF43">
    <property type="entry name" value="ZINC FINGER (C3HC4-TYPE RING FINGER) FAMILY PROTEIN"/>
    <property type="match status" value="1"/>
</dbReference>
<dbReference type="PROSITE" id="PS50234">
    <property type="entry name" value="VWFA"/>
    <property type="match status" value="1"/>
</dbReference>
<gene>
    <name evidence="3" type="ORF">UFOPK3001_00171</name>
    <name evidence="4" type="ORF">UFOPK3954_00291</name>
</gene>
<sequence length="420" mass="44446">MQPQISFDRTVITTRNDEVVNVLIELTAPPAPEIERKPLDIVLVLDRSGSMGGQPLDSVTKAAAQLLRLVGASDRIGVVAFDDEVNLVLPLGQHDPTSAGRTVRAITAGGSTNLSGGWLKGLEMLLADVREDALRRIIVLTDGHANAGITTPDELLALVGGGRARDVSTSCIGFGDGYDERLLAGLADAGHGNDYWCAGPDQAAAVFADEFAGLASVVAQNVSVEIKPSAAVAVAKVLNEFPITDLASGGVQVALGDAYGGETRKVVARFNLRPVAEDGALDVATLTFRWASTVGEVSLHTVTVPVRVTVGDEGAQDPDADPRVHEEVLVLEVARTRREARDAAEIGDYQAASALLRESATTLACMVAPPQGDLEDLRLDVERLESGHWDSASSKKLFSRSRSSSRGRKTNYEDTPENPL</sequence>
<dbReference type="SUPFAM" id="SSF53300">
    <property type="entry name" value="vWA-like"/>
    <property type="match status" value="1"/>
</dbReference>
<proteinExistence type="predicted"/>
<feature type="compositionally biased region" description="Basic residues" evidence="1">
    <location>
        <begin position="397"/>
        <end position="409"/>
    </location>
</feature>
<evidence type="ECO:0000259" key="2">
    <source>
        <dbReference type="PROSITE" id="PS50234"/>
    </source>
</evidence>
<dbReference type="PANTHER" id="PTHR10579">
    <property type="entry name" value="CALCIUM-ACTIVATED CHLORIDE CHANNEL REGULATOR"/>
    <property type="match status" value="1"/>
</dbReference>